<evidence type="ECO:0000256" key="5">
    <source>
        <dbReference type="ARBA" id="ARBA00022833"/>
    </source>
</evidence>
<evidence type="ECO:0000259" key="9">
    <source>
        <dbReference type="PROSITE" id="PS50089"/>
    </source>
</evidence>
<dbReference type="PANTHER" id="PTHR36754">
    <property type="entry name" value="E3 UBIQUITIN-PROTEIN LIGASE TRIM37"/>
    <property type="match status" value="1"/>
</dbReference>
<dbReference type="PROSITE" id="PS50144">
    <property type="entry name" value="MATH"/>
    <property type="match status" value="1"/>
</dbReference>
<feature type="region of interest" description="Disordered" evidence="8">
    <location>
        <begin position="1559"/>
        <end position="1596"/>
    </location>
</feature>
<evidence type="ECO:0000256" key="1">
    <source>
        <dbReference type="ARBA" id="ARBA00004496"/>
    </source>
</evidence>
<evidence type="ECO:0000256" key="7">
    <source>
        <dbReference type="SAM" id="Coils"/>
    </source>
</evidence>
<dbReference type="InterPro" id="IPR000315">
    <property type="entry name" value="Znf_B-box"/>
</dbReference>
<feature type="region of interest" description="Disordered" evidence="8">
    <location>
        <begin position="604"/>
        <end position="656"/>
    </location>
</feature>
<dbReference type="Gene3D" id="3.30.40.10">
    <property type="entry name" value="Zinc/RING finger domain, C3HC4 (zinc finger)"/>
    <property type="match status" value="1"/>
</dbReference>
<feature type="region of interest" description="Disordered" evidence="8">
    <location>
        <begin position="425"/>
        <end position="449"/>
    </location>
</feature>
<evidence type="ECO:0000256" key="3">
    <source>
        <dbReference type="ARBA" id="ARBA00022723"/>
    </source>
</evidence>
<sequence>MSMYRRTMRQKSKQKRPKSMNSLDDRGRLSLLGQLAESSNHPADDSLFLGVVSSFAGMSRSRSESSSYVSGRSSSSSSIAAAVFAERRSSQQAEGSPDALGYQVPRGSTLSGSRWNGGSSLSNVLPVTARKTKVSPESPASGTSSSRSPCLPSSSSLSSSSAASSSRGSFYRSRDPAGTAYPSVTTSLASSSTQLPTYNGRGRSPTALSSSSSAGRRQLVSSDGQLQCLSDGWSVASSVSRSADVAGSSSRRSVKCLSWHLDHSSRRECLPLEFSEDDGGPRSTPSFVSSRVSHSNQIVPSGGGQHTRSLRCLNSPTSSGRVTSAVPCCETPSAPLFGQDTGRSRSPSTQTCRAAMVIGVSTSTSNKVKEAVNVETSVSRGVSDTRGGMSGSVMHAESEPTPVCGMGECRSVTLSVVEGNKAIPETTSPSSCCRRPYTSNKGRSRDAGTVTTMSSVTVSTTGESCSVTRRNQGCVHKSVTITSFADQTLKGTQETNDLSGCSAYRRSFSDPTHVLWVPHYVKDGRSGGSTDDTFGAFYQRRDFRNTCPPPSADRRVPLSVETSHPNITHARGYRPVSLENGNINDSRVLDGWDYSRTIEMNIRDERESSSPAHGNANGAGPSAVVESKQGESSGRLENNENHSRSAASPSCVVKQNNNPTTVVRHDASSLSSSLAVLLSDPWSSSQVGVISLEEILLTNLHTVREKMRGGAEMVLTKRMAEVFRCVICMEKLRDARLCPHCSKLCCFPCIRRWLTEQRSQCPHCRASLHIHELVNCRWAEEVTQQLDTLQHAAPTPRGDGASGWKEFCLEHQEKLSVYCWTCKQCICHQCALFGGTHSGHVFKPLDGIYEEHKTRITSDLSQIKSRHSELLCQVQDLERNIDSVKNAKDERVREIRNAVELMIARLEAQLKSKLLTFVGQRNQLSQEVSMWEMTIKKLESVLRDAGKAELVMRSKDLLEVMRQAHRQSTSSFVTTPVPTDFTSEIVPQYDSSTFVMKNFTLLQQRADPVYSPLLSVHGLNWRLKVYPDGNGVVRGHYLSVFLELSAGLPEMSKYEYRVEMVHQASRDWSKNIVREFASDFEVGECWGYNRFFRLDLLATEGYLKADSDTLVLRFQVRPPTFFQKSRDQQWYISQLKSAQAQYIQQNNELKDRLRLELSRNSSKSPGKRANMLAMVDSSIPLMESHGMASSTDTAAASAMATASPSHPSSPSSSSSSSSSTATTPTISSPHTKHNAERDSRPEEEGSENANSSDSEEESDSDATDYNEVLNSSEMDLEELSMDDLVQAIGEADINADENGMDEETLSVDNDVDHALEWTNNDVDQLLELGGAVGGVPSQSAHGGIQSASGTRGMKGSNNLSQPPSSVKKDDEASLLQFLEQHSSQRSNNWSSHLHEAFKRHAENIAPMPPLTESSGDSTRWTNWLEGLELDKPFSNSDKSLVPIPPNHPPGTAATAAVGGDAMGRELRGMTGAGRAAANLERGGASALTEGGAQAGGGDGARKSAEDVLEHFQQRFTELAASTIAAANAAVTNETEARKYRTGKKSKYALQAIVQPLRNSLESAGPNNRPESAQHDSHTAAALGPPRQGSSAAATTNVASMSELDASLESLMTLEEFDLHSDQASAAPASPAVQPRMLKAEPESERKSRKREGKEKSPKHSCCASSKKDNNLQTWAFNFLKHNKEDKKDKEKIPGSVPKPLPTPQNSGSGTNNLPYASNPLSGGGGAGSNSPPSASSVDDGTVTANAGAAATVPTHSFVVSPGESVVIGYCGNLSTGNNISINVSSNNNNSNNSESGGTGMVASGGSGGSNPLVEFSSQTSSEDRSESPDDASVV</sequence>
<evidence type="ECO:0000256" key="4">
    <source>
        <dbReference type="ARBA" id="ARBA00022771"/>
    </source>
</evidence>
<feature type="compositionally biased region" description="Basic residues" evidence="8">
    <location>
        <begin position="1"/>
        <end position="18"/>
    </location>
</feature>
<keyword evidence="7" id="KW-0175">Coiled coil</keyword>
<accession>A0ABM1VR26</accession>
<evidence type="ECO:0000259" key="11">
    <source>
        <dbReference type="PROSITE" id="PS50144"/>
    </source>
</evidence>
<feature type="region of interest" description="Disordered" evidence="8">
    <location>
        <begin position="1681"/>
        <end position="1740"/>
    </location>
</feature>
<feature type="region of interest" description="Disordered" evidence="8">
    <location>
        <begin position="88"/>
        <end position="221"/>
    </location>
</feature>
<feature type="region of interest" description="Disordered" evidence="8">
    <location>
        <begin position="1333"/>
        <end position="1370"/>
    </location>
</feature>
<feature type="region of interest" description="Disordered" evidence="8">
    <location>
        <begin position="272"/>
        <end position="311"/>
    </location>
</feature>
<dbReference type="Proteomes" id="UP000694888">
    <property type="component" value="Unplaced"/>
</dbReference>
<dbReference type="InterPro" id="IPR002083">
    <property type="entry name" value="MATH/TRAF_dom"/>
</dbReference>
<dbReference type="InterPro" id="IPR037299">
    <property type="entry name" value="TRIM37_MATH"/>
</dbReference>
<gene>
    <name evidence="13" type="primary">LOC101856013</name>
</gene>
<evidence type="ECO:0000256" key="6">
    <source>
        <dbReference type="PROSITE-ProRule" id="PRU00024"/>
    </source>
</evidence>
<dbReference type="InterPro" id="IPR001841">
    <property type="entry name" value="Znf_RING"/>
</dbReference>
<dbReference type="Pfam" id="PF00643">
    <property type="entry name" value="zf-B_box"/>
    <property type="match status" value="1"/>
</dbReference>
<feature type="compositionally biased region" description="Basic and acidic residues" evidence="8">
    <location>
        <begin position="1681"/>
        <end position="1692"/>
    </location>
</feature>
<feature type="compositionally biased region" description="Low complexity" evidence="8">
    <location>
        <begin position="1728"/>
        <end position="1740"/>
    </location>
</feature>
<dbReference type="SUPFAM" id="SSF57850">
    <property type="entry name" value="RING/U-box"/>
    <property type="match status" value="1"/>
</dbReference>
<comment type="subcellular location">
    <subcellularLocation>
        <location evidence="1">Cytoplasm</location>
    </subcellularLocation>
</comment>
<dbReference type="InterPro" id="IPR008974">
    <property type="entry name" value="TRAF-like"/>
</dbReference>
<proteinExistence type="predicted"/>
<dbReference type="RefSeq" id="XP_035824868.1">
    <property type="nucleotide sequence ID" value="XM_035968975.1"/>
</dbReference>
<keyword evidence="12" id="KW-1185">Reference proteome</keyword>
<feature type="region of interest" description="Disordered" evidence="8">
    <location>
        <begin position="1184"/>
        <end position="1263"/>
    </location>
</feature>
<dbReference type="InterPro" id="IPR053003">
    <property type="entry name" value="TRIM_RBCC_E3_ubiq-ligases"/>
</dbReference>
<dbReference type="CDD" id="cd16619">
    <property type="entry name" value="mRING-HC-C4C4_TRIM37_C-VIII"/>
    <property type="match status" value="1"/>
</dbReference>
<feature type="domain" description="MATH" evidence="11">
    <location>
        <begin position="989"/>
        <end position="1116"/>
    </location>
</feature>
<feature type="compositionally biased region" description="Low complexity" evidence="8">
    <location>
        <begin position="1188"/>
        <end position="1229"/>
    </location>
</feature>
<feature type="compositionally biased region" description="Polar residues" evidence="8">
    <location>
        <begin position="644"/>
        <end position="656"/>
    </location>
</feature>
<feature type="compositionally biased region" description="Polar residues" evidence="8">
    <location>
        <begin position="283"/>
        <end position="299"/>
    </location>
</feature>
<evidence type="ECO:0000313" key="12">
    <source>
        <dbReference type="Proteomes" id="UP000694888"/>
    </source>
</evidence>
<dbReference type="GeneID" id="101856013"/>
<feature type="compositionally biased region" description="Basic and acidic residues" evidence="8">
    <location>
        <begin position="1637"/>
        <end position="1657"/>
    </location>
</feature>
<feature type="compositionally biased region" description="Polar residues" evidence="8">
    <location>
        <begin position="182"/>
        <end position="197"/>
    </location>
</feature>
<dbReference type="SMART" id="SM00336">
    <property type="entry name" value="BBOX"/>
    <property type="match status" value="1"/>
</dbReference>
<feature type="compositionally biased region" description="Polar residues" evidence="8">
    <location>
        <begin position="1336"/>
        <end position="1364"/>
    </location>
</feature>
<evidence type="ECO:0000256" key="8">
    <source>
        <dbReference type="SAM" id="MobiDB-lite"/>
    </source>
</evidence>
<feature type="region of interest" description="Disordered" evidence="8">
    <location>
        <begin position="1621"/>
        <end position="1666"/>
    </location>
</feature>
<feature type="compositionally biased region" description="Polar residues" evidence="8">
    <location>
        <begin position="1703"/>
        <end position="1715"/>
    </location>
</feature>
<feature type="compositionally biased region" description="Basic and acidic residues" evidence="8">
    <location>
        <begin position="1233"/>
        <end position="1243"/>
    </location>
</feature>
<feature type="domain" description="RING-type" evidence="9">
    <location>
        <begin position="725"/>
        <end position="765"/>
    </location>
</feature>
<keyword evidence="5" id="KW-0862">Zinc</keyword>
<dbReference type="Gene3D" id="3.30.160.60">
    <property type="entry name" value="Classic Zinc Finger"/>
    <property type="match status" value="1"/>
</dbReference>
<dbReference type="SUPFAM" id="SSF57845">
    <property type="entry name" value="B-box zinc-binding domain"/>
    <property type="match status" value="1"/>
</dbReference>
<evidence type="ECO:0000256" key="2">
    <source>
        <dbReference type="ARBA" id="ARBA00022490"/>
    </source>
</evidence>
<feature type="compositionally biased region" description="Gly residues" evidence="8">
    <location>
        <begin position="1796"/>
        <end position="1808"/>
    </location>
</feature>
<dbReference type="Gene3D" id="2.60.210.10">
    <property type="entry name" value="Apoptosis, Tumor Necrosis Factor Receptor Associated Protein 2, Chain A"/>
    <property type="match status" value="1"/>
</dbReference>
<feature type="compositionally biased region" description="Low complexity" evidence="8">
    <location>
        <begin position="1786"/>
        <end position="1795"/>
    </location>
</feature>
<reference evidence="13" key="1">
    <citation type="submission" date="2025-08" db="UniProtKB">
        <authorList>
            <consortium name="RefSeq"/>
        </authorList>
    </citation>
    <scope>IDENTIFICATION</scope>
</reference>
<keyword evidence="4 6" id="KW-0863">Zinc-finger</keyword>
<dbReference type="SMART" id="SM00061">
    <property type="entry name" value="MATH"/>
    <property type="match status" value="1"/>
</dbReference>
<dbReference type="CDD" id="cd19779">
    <property type="entry name" value="Bbox2_TRIM37_C-VIII"/>
    <property type="match status" value="1"/>
</dbReference>
<feature type="region of interest" description="Disordered" evidence="8">
    <location>
        <begin position="1786"/>
        <end position="1834"/>
    </location>
</feature>
<dbReference type="PANTHER" id="PTHR36754:SF2">
    <property type="entry name" value="E3 UBIQUITIN-PROTEIN LIGASE TRIM37"/>
    <property type="match status" value="1"/>
</dbReference>
<feature type="region of interest" description="Disordered" evidence="8">
    <location>
        <begin position="1"/>
        <end position="27"/>
    </location>
</feature>
<feature type="region of interest" description="Disordered" evidence="8">
    <location>
        <begin position="378"/>
        <end position="399"/>
    </location>
</feature>
<dbReference type="PROSITE" id="PS50119">
    <property type="entry name" value="ZF_BBOX"/>
    <property type="match status" value="1"/>
</dbReference>
<feature type="compositionally biased region" description="Polar residues" evidence="8">
    <location>
        <begin position="1559"/>
        <end position="1570"/>
    </location>
</feature>
<feature type="compositionally biased region" description="Polar residues" evidence="8">
    <location>
        <begin position="106"/>
        <end position="125"/>
    </location>
</feature>
<evidence type="ECO:0000313" key="13">
    <source>
        <dbReference type="RefSeq" id="XP_035824868.1"/>
    </source>
</evidence>
<evidence type="ECO:0000259" key="10">
    <source>
        <dbReference type="PROSITE" id="PS50119"/>
    </source>
</evidence>
<feature type="compositionally biased region" description="Low complexity" evidence="8">
    <location>
        <begin position="135"/>
        <end position="169"/>
    </location>
</feature>
<feature type="compositionally biased region" description="Low complexity" evidence="8">
    <location>
        <begin position="201"/>
        <end position="221"/>
    </location>
</feature>
<feature type="coiled-coil region" evidence="7">
    <location>
        <begin position="860"/>
        <end position="894"/>
    </location>
</feature>
<dbReference type="CDD" id="cd03773">
    <property type="entry name" value="MATH_TRIM37"/>
    <property type="match status" value="1"/>
</dbReference>
<dbReference type="InterPro" id="IPR013083">
    <property type="entry name" value="Znf_RING/FYVE/PHD"/>
</dbReference>
<name>A0ABM1VR26_APLCA</name>
<protein>
    <submittedName>
        <fullName evidence="13">Uncharacterized protein LOC101856013 isoform X1</fullName>
    </submittedName>
</protein>
<organism evidence="12 13">
    <name type="scientific">Aplysia californica</name>
    <name type="common">California sea hare</name>
    <dbReference type="NCBI Taxonomy" id="6500"/>
    <lineage>
        <taxon>Eukaryota</taxon>
        <taxon>Metazoa</taxon>
        <taxon>Spiralia</taxon>
        <taxon>Lophotrochozoa</taxon>
        <taxon>Mollusca</taxon>
        <taxon>Gastropoda</taxon>
        <taxon>Heterobranchia</taxon>
        <taxon>Euthyneura</taxon>
        <taxon>Tectipleura</taxon>
        <taxon>Aplysiida</taxon>
        <taxon>Aplysioidea</taxon>
        <taxon>Aplysiidae</taxon>
        <taxon>Aplysia</taxon>
    </lineage>
</organism>
<keyword evidence="3" id="KW-0479">Metal-binding</keyword>
<feature type="compositionally biased region" description="Polar residues" evidence="8">
    <location>
        <begin position="1587"/>
        <end position="1596"/>
    </location>
</feature>
<feature type="domain" description="B box-type" evidence="10">
    <location>
        <begin position="807"/>
        <end position="845"/>
    </location>
</feature>
<keyword evidence="2" id="KW-0963">Cytoplasm</keyword>
<dbReference type="PROSITE" id="PS50089">
    <property type="entry name" value="ZF_RING_2"/>
    <property type="match status" value="1"/>
</dbReference>
<feature type="compositionally biased region" description="Acidic residues" evidence="8">
    <location>
        <begin position="1253"/>
        <end position="1263"/>
    </location>
</feature>
<dbReference type="Pfam" id="PF22486">
    <property type="entry name" value="MATH_2"/>
    <property type="match status" value="1"/>
</dbReference>
<feature type="compositionally biased region" description="Polar residues" evidence="8">
    <location>
        <begin position="425"/>
        <end position="441"/>
    </location>
</feature>
<dbReference type="SUPFAM" id="SSF49599">
    <property type="entry name" value="TRAF domain-like"/>
    <property type="match status" value="1"/>
</dbReference>